<dbReference type="GO" id="GO:0016491">
    <property type="term" value="F:oxidoreductase activity"/>
    <property type="evidence" value="ECO:0007669"/>
    <property type="project" value="InterPro"/>
</dbReference>
<gene>
    <name evidence="4" type="ORF">DDIC_07335</name>
</gene>
<dbReference type="EMBL" id="CP036295">
    <property type="protein sequence ID" value="QCC85690.1"/>
    <property type="molecule type" value="Genomic_DNA"/>
</dbReference>
<evidence type="ECO:0000256" key="1">
    <source>
        <dbReference type="ARBA" id="ARBA00022630"/>
    </source>
</evidence>
<reference evidence="4 5" key="1">
    <citation type="submission" date="2019-02" db="EMBL/GenBank/DDBJ databases">
        <title>Complete Genome Sequence of Desulfovibrio desulfuricans IC1, a Sulfonate Utilizing Anaerobe.</title>
        <authorList>
            <person name="Day L.A."/>
            <person name="De Leon K.B."/>
            <person name="Wall J.D."/>
        </authorList>
    </citation>
    <scope>NUCLEOTIDE SEQUENCE [LARGE SCALE GENOMIC DNA]</scope>
    <source>
        <strain evidence="4 5">IC1</strain>
    </source>
</reference>
<evidence type="ECO:0000256" key="2">
    <source>
        <dbReference type="ARBA" id="ARBA00022643"/>
    </source>
</evidence>
<protein>
    <submittedName>
        <fullName evidence="4">Flavodoxin family protein</fullName>
    </submittedName>
</protein>
<proteinExistence type="predicted"/>
<name>A0A4V1CXC0_DESDE</name>
<sequence>MFQKFLTTGPACRATDRARPELGGRPFASATQLQSYALRTRSIVVKNILIFSGSPRKGGNSDLLCDQFMAGASEAGHAVEKIWVHGQKIAPCLGCMHCQSHAGACVQNDGMADILQKMIAADVLVLASPVYFYSVSAQIKALIDRTVARYTEIKNKSMYYIITAADTDLSHMQRTIECFRGFAYCLEGAEEKGVVYGVGAWGKGDIKALPSMGQAFDMGKNV</sequence>
<evidence type="ECO:0000313" key="5">
    <source>
        <dbReference type="Proteomes" id="UP000297065"/>
    </source>
</evidence>
<feature type="domain" description="NADPH-dependent FMN reductase-like" evidence="3">
    <location>
        <begin position="47"/>
        <end position="166"/>
    </location>
</feature>
<dbReference type="InterPro" id="IPR029039">
    <property type="entry name" value="Flavoprotein-like_sf"/>
</dbReference>
<keyword evidence="2" id="KW-0288">FMN</keyword>
<dbReference type="InterPro" id="IPR005025">
    <property type="entry name" value="FMN_Rdtase-like_dom"/>
</dbReference>
<evidence type="ECO:0000313" key="4">
    <source>
        <dbReference type="EMBL" id="QCC85690.1"/>
    </source>
</evidence>
<dbReference type="PANTHER" id="PTHR43278">
    <property type="entry name" value="NAD(P)H-DEPENDENT FMN-CONTAINING OXIDOREDUCTASE YWQN-RELATED"/>
    <property type="match status" value="1"/>
</dbReference>
<dbReference type="Proteomes" id="UP000297065">
    <property type="component" value="Chromosome"/>
</dbReference>
<dbReference type="Pfam" id="PF03358">
    <property type="entry name" value="FMN_red"/>
    <property type="match status" value="1"/>
</dbReference>
<dbReference type="SUPFAM" id="SSF52218">
    <property type="entry name" value="Flavoproteins"/>
    <property type="match status" value="1"/>
</dbReference>
<evidence type="ECO:0000259" key="3">
    <source>
        <dbReference type="Pfam" id="PF03358"/>
    </source>
</evidence>
<dbReference type="OrthoDB" id="6398207at2"/>
<dbReference type="Gene3D" id="3.40.50.360">
    <property type="match status" value="1"/>
</dbReference>
<keyword evidence="1" id="KW-0285">Flavoprotein</keyword>
<accession>A0A4V1CXC0</accession>
<dbReference type="InterPro" id="IPR051796">
    <property type="entry name" value="ISF_SsuE-like"/>
</dbReference>
<dbReference type="PANTHER" id="PTHR43278:SF2">
    <property type="entry name" value="IRON-SULFUR FLAVOPROTEIN"/>
    <property type="match status" value="1"/>
</dbReference>
<dbReference type="AlphaFoldDB" id="A0A4V1CXC0"/>
<organism evidence="4 5">
    <name type="scientific">Desulfovibrio desulfuricans</name>
    <dbReference type="NCBI Taxonomy" id="876"/>
    <lineage>
        <taxon>Bacteria</taxon>
        <taxon>Pseudomonadati</taxon>
        <taxon>Thermodesulfobacteriota</taxon>
        <taxon>Desulfovibrionia</taxon>
        <taxon>Desulfovibrionales</taxon>
        <taxon>Desulfovibrionaceae</taxon>
        <taxon>Desulfovibrio</taxon>
    </lineage>
</organism>